<evidence type="ECO:0000313" key="2">
    <source>
        <dbReference type="EMBL" id="EEY94809.1"/>
    </source>
</evidence>
<evidence type="ECO:0000256" key="1">
    <source>
        <dbReference type="SAM" id="Phobius"/>
    </source>
</evidence>
<feature type="transmembrane region" description="Helical" evidence="1">
    <location>
        <begin position="119"/>
        <end position="139"/>
    </location>
</feature>
<gene>
    <name evidence="2" type="ORF">HMPREF0016_03076</name>
</gene>
<dbReference type="AlphaFoldDB" id="D0SGV3"/>
<proteinExistence type="predicted"/>
<dbReference type="RefSeq" id="WP_005401848.1">
    <property type="nucleotide sequence ID" value="NZ_GG704974.1"/>
</dbReference>
<dbReference type="Proteomes" id="UP000012047">
    <property type="component" value="Unassembled WGS sequence"/>
</dbReference>
<dbReference type="HOGENOM" id="CLU_1764026_0_0_6"/>
<keyword evidence="1" id="KW-0812">Transmembrane</keyword>
<dbReference type="EMBL" id="GG704974">
    <property type="protein sequence ID" value="EEY94809.1"/>
    <property type="molecule type" value="Genomic_DNA"/>
</dbReference>
<accession>D0SGV3</accession>
<name>D0SGV3_ACIJO</name>
<feature type="transmembrane region" description="Helical" evidence="1">
    <location>
        <begin position="7"/>
        <end position="24"/>
    </location>
</feature>
<keyword evidence="1" id="KW-1133">Transmembrane helix</keyword>
<protein>
    <submittedName>
        <fullName evidence="2">Uncharacterized protein</fullName>
    </submittedName>
</protein>
<reference evidence="3" key="1">
    <citation type="journal article" date="2012" name="PLoS ONE">
        <title>The success of Acinetobacter species; genetic, metabolic and virulence attributes.</title>
        <authorList>
            <person name="Peleg A.Y."/>
            <person name="de Breij A."/>
            <person name="Adams M.D."/>
            <person name="Cerqueira G.M."/>
            <person name="Mocali S."/>
            <person name="Galardini M."/>
            <person name="Nibbering P.H."/>
            <person name="Earl A.M."/>
            <person name="Ward D.V."/>
            <person name="Paterson D.L."/>
            <person name="Seifert H."/>
            <person name="Dijkshoorn L."/>
        </authorList>
    </citation>
    <scope>NUCLEOTIDE SEQUENCE [LARGE SCALE GENOMIC DNA]</scope>
    <source>
        <strain evidence="3">SH046</strain>
    </source>
</reference>
<organism evidence="2 3">
    <name type="scientific">Acinetobacter johnsonii SH046</name>
    <dbReference type="NCBI Taxonomy" id="575586"/>
    <lineage>
        <taxon>Bacteria</taxon>
        <taxon>Pseudomonadati</taxon>
        <taxon>Pseudomonadota</taxon>
        <taxon>Gammaproteobacteria</taxon>
        <taxon>Moraxellales</taxon>
        <taxon>Moraxellaceae</taxon>
        <taxon>Acinetobacter</taxon>
    </lineage>
</organism>
<evidence type="ECO:0000313" key="3">
    <source>
        <dbReference type="Proteomes" id="UP000012047"/>
    </source>
</evidence>
<sequence length="147" mass="16751">MKKQKGIGAFEIVMIVLVIAWIGLKLYSSSSIDIEKTNELKQMIASVEKTGFESTFKTLVDEKLNDGKISNGDFEKISKAYSNYELSKINGTEREYTKGLNQPKADKGKTVLTEDEMNIVNYFVYFLYAVFGVIMLWVASKTFFRNK</sequence>
<keyword evidence="1" id="KW-0472">Membrane</keyword>